<evidence type="ECO:0000313" key="2">
    <source>
        <dbReference type="Proteomes" id="UP001200430"/>
    </source>
</evidence>
<evidence type="ECO:0000313" key="1">
    <source>
        <dbReference type="EMBL" id="MCF4143635.1"/>
    </source>
</evidence>
<organism evidence="1 2">
    <name type="scientific">Dethiosulfovibrio marinus</name>
    <dbReference type="NCBI Taxonomy" id="133532"/>
    <lineage>
        <taxon>Bacteria</taxon>
        <taxon>Thermotogati</taxon>
        <taxon>Synergistota</taxon>
        <taxon>Synergistia</taxon>
        <taxon>Synergistales</taxon>
        <taxon>Dethiosulfovibrionaceae</taxon>
        <taxon>Dethiosulfovibrio</taxon>
    </lineage>
</organism>
<gene>
    <name evidence="1" type="ORF">L2W38_12530</name>
</gene>
<dbReference type="EMBL" id="JAKGUD010000021">
    <property type="protein sequence ID" value="MCF4143635.1"/>
    <property type="molecule type" value="Genomic_DNA"/>
</dbReference>
<proteinExistence type="predicted"/>
<keyword evidence="2" id="KW-1185">Reference proteome</keyword>
<protein>
    <submittedName>
        <fullName evidence="1">Uncharacterized protein</fullName>
    </submittedName>
</protein>
<dbReference type="RefSeq" id="WP_236100397.1">
    <property type="nucleotide sequence ID" value="NZ_JAKGUD010000021.1"/>
</dbReference>
<dbReference type="Proteomes" id="UP001200430">
    <property type="component" value="Unassembled WGS sequence"/>
</dbReference>
<name>A0ABS9ER19_9BACT</name>
<comment type="caution">
    <text evidence="1">The sequence shown here is derived from an EMBL/GenBank/DDBJ whole genome shotgun (WGS) entry which is preliminary data.</text>
</comment>
<accession>A0ABS9ER19</accession>
<sequence>MESYLYRPGSVMSPREGDLPVSIVWIPLRAERIRVAPYSMLIKNYESLSGSEASIAKGFVDEFFSLTELNQFRAYMENERKIALTVDRISVPVKCRDGDGSPFVPFRCREGEEGWHSLCLDGRDHMDLPFDIVGYYRR</sequence>
<reference evidence="1 2" key="1">
    <citation type="submission" date="2022-01" db="EMBL/GenBank/DDBJ databases">
        <title>Dethiosulfovibrio faecalis sp. nov., a novel proteolytic, non-sulfur-reducing bacterium isolated from a marine aquaculture solid waste bioreactor.</title>
        <authorList>
            <person name="Grabowski S."/>
            <person name="Apolinario E."/>
            <person name="Schneider N."/>
            <person name="Marshall C.W."/>
            <person name="Sowers K.R."/>
        </authorList>
    </citation>
    <scope>NUCLEOTIDE SEQUENCE [LARGE SCALE GENOMIC DNA]</scope>
    <source>
        <strain evidence="1 2">DSM 12537</strain>
    </source>
</reference>